<sequence>MNNQILSNVVSITLSQCENCFQLPPLWQLPCLRHLTIGELIHLEYIDTSFQGDKIMSKFPSLEELRIYQLPEATKVVKTGWKGVIPIEKLLRSILNFRSLTHLYVDSIPDSIYLPHGIVQTLTSLHEMRIMKFRKFKGFPRELVSLSTLKSLHIDLCPDFEAFPEQVLEGLTSLQLLDVRECRKFSTLSEGLQHLSALKCLVLNGCPELVALPDGTPYLYARCFRFRRTHGGDDESLTVLPMDRFAPCFYIAAATDNMSLQNARVFEDSLVHKNGIKGSCAQFMQIYRSREVGQSYITSVWTTLLAIAHALWLMIRIRPQGVLTLTFYLLCCVVVIAMLLKHFLKLYVEDTSEPLGHENRWSSVFYVESIAKVKRLSFSGLLLFKLCIADQFFVQWPQLQRKYPRACYVGCLL</sequence>
<dbReference type="Proteomes" id="UP001164250">
    <property type="component" value="Chromosome 9"/>
</dbReference>
<dbReference type="EMBL" id="CM047905">
    <property type="protein sequence ID" value="KAJ0089311.1"/>
    <property type="molecule type" value="Genomic_DNA"/>
</dbReference>
<evidence type="ECO:0000313" key="2">
    <source>
        <dbReference type="Proteomes" id="UP001164250"/>
    </source>
</evidence>
<proteinExistence type="predicted"/>
<accession>A0ACC1ARM3</accession>
<keyword evidence="2" id="KW-1185">Reference proteome</keyword>
<evidence type="ECO:0000313" key="1">
    <source>
        <dbReference type="EMBL" id="KAJ0089311.1"/>
    </source>
</evidence>
<protein>
    <submittedName>
        <fullName evidence="1">Uncharacterized protein</fullName>
    </submittedName>
</protein>
<organism evidence="1 2">
    <name type="scientific">Pistacia atlantica</name>
    <dbReference type="NCBI Taxonomy" id="434234"/>
    <lineage>
        <taxon>Eukaryota</taxon>
        <taxon>Viridiplantae</taxon>
        <taxon>Streptophyta</taxon>
        <taxon>Embryophyta</taxon>
        <taxon>Tracheophyta</taxon>
        <taxon>Spermatophyta</taxon>
        <taxon>Magnoliopsida</taxon>
        <taxon>eudicotyledons</taxon>
        <taxon>Gunneridae</taxon>
        <taxon>Pentapetalae</taxon>
        <taxon>rosids</taxon>
        <taxon>malvids</taxon>
        <taxon>Sapindales</taxon>
        <taxon>Anacardiaceae</taxon>
        <taxon>Pistacia</taxon>
    </lineage>
</organism>
<name>A0ACC1ARM3_9ROSI</name>
<comment type="caution">
    <text evidence="1">The sequence shown here is derived from an EMBL/GenBank/DDBJ whole genome shotgun (WGS) entry which is preliminary data.</text>
</comment>
<gene>
    <name evidence="1" type="ORF">Patl1_32008</name>
</gene>
<reference evidence="2" key="1">
    <citation type="journal article" date="2023" name="G3 (Bethesda)">
        <title>Genome assembly and association tests identify interacting loci associated with vigor, precocity, and sex in interspecific pistachio rootstocks.</title>
        <authorList>
            <person name="Palmer W."/>
            <person name="Jacygrad E."/>
            <person name="Sagayaradj S."/>
            <person name="Cavanaugh K."/>
            <person name="Han R."/>
            <person name="Bertier L."/>
            <person name="Beede B."/>
            <person name="Kafkas S."/>
            <person name="Golino D."/>
            <person name="Preece J."/>
            <person name="Michelmore R."/>
        </authorList>
    </citation>
    <scope>NUCLEOTIDE SEQUENCE [LARGE SCALE GENOMIC DNA]</scope>
</reference>